<keyword evidence="10" id="KW-1185">Reference proteome</keyword>
<feature type="transmembrane region" description="Helical" evidence="7">
    <location>
        <begin position="81"/>
        <end position="108"/>
    </location>
</feature>
<sequence>MEIIASIVVQFVLVAIALAITVLRCYIRIFLERRALNLPDYLVCGAWFSTLGFCTGSVVALKLQLAHPLVEPELITDSTAYLKTVFVICYFFDFGLYFPKVALVAFFWWLIPLGFRRLRIAVYVSAAYVGCCFVATILSDTLAAPNISDNWSLENQLNSTWNSYRAFTINWVLNWSTDILLFVLPFFMMSSLKLRRRQKIALCGVFSLGMITIIISASRFIVYTVTDYGVDDATGNLWCTAEMCTATIVVSLPAMKALIVRASPNNSSYPRSTGGYHQHPGSKPISNHGVSRSHVQGGRISDDELELVFQGTRNLSRATSSTRQEDAKENVMVTTEWNVTTTHAV</sequence>
<keyword evidence="3 7" id="KW-1133">Transmembrane helix</keyword>
<comment type="subcellular location">
    <subcellularLocation>
        <location evidence="1">Membrane</location>
        <topology evidence="1">Multi-pass membrane protein</topology>
    </subcellularLocation>
</comment>
<gene>
    <name evidence="9" type="ORF">E8E12_008133</name>
</gene>
<evidence type="ECO:0000256" key="5">
    <source>
        <dbReference type="ARBA" id="ARBA00038359"/>
    </source>
</evidence>
<dbReference type="GO" id="GO:0016020">
    <property type="term" value="C:membrane"/>
    <property type="evidence" value="ECO:0007669"/>
    <property type="project" value="UniProtKB-SubCell"/>
</dbReference>
<dbReference type="AlphaFoldDB" id="A0A9P4WV72"/>
<evidence type="ECO:0000256" key="1">
    <source>
        <dbReference type="ARBA" id="ARBA00004141"/>
    </source>
</evidence>
<dbReference type="PANTHER" id="PTHR33048:SF92">
    <property type="entry name" value="INTEGRAL MEMBRANE PROTEIN"/>
    <property type="match status" value="1"/>
</dbReference>
<feature type="transmembrane region" description="Helical" evidence="7">
    <location>
        <begin position="164"/>
        <end position="188"/>
    </location>
</feature>
<dbReference type="PANTHER" id="PTHR33048">
    <property type="entry name" value="PTH11-LIKE INTEGRAL MEMBRANE PROTEIN (AFU_ORTHOLOGUE AFUA_5G11245)"/>
    <property type="match status" value="1"/>
</dbReference>
<feature type="region of interest" description="Disordered" evidence="6">
    <location>
        <begin position="266"/>
        <end position="296"/>
    </location>
</feature>
<evidence type="ECO:0000256" key="6">
    <source>
        <dbReference type="SAM" id="MobiDB-lite"/>
    </source>
</evidence>
<feature type="domain" description="Rhodopsin" evidence="8">
    <location>
        <begin position="23"/>
        <end position="260"/>
    </location>
</feature>
<reference evidence="9" key="1">
    <citation type="submission" date="2019-04" db="EMBL/GenBank/DDBJ databases">
        <title>Sequencing of skin fungus with MAO and IRED activity.</title>
        <authorList>
            <person name="Marsaioli A.J."/>
            <person name="Bonatto J.M.C."/>
            <person name="Reis Junior O."/>
        </authorList>
    </citation>
    <scope>NUCLEOTIDE SEQUENCE</scope>
    <source>
        <strain evidence="9">28M1</strain>
    </source>
</reference>
<feature type="transmembrane region" description="Helical" evidence="7">
    <location>
        <begin position="39"/>
        <end position="61"/>
    </location>
</feature>
<evidence type="ECO:0000256" key="7">
    <source>
        <dbReference type="SAM" id="Phobius"/>
    </source>
</evidence>
<feature type="transmembrane region" description="Helical" evidence="7">
    <location>
        <begin position="235"/>
        <end position="255"/>
    </location>
</feature>
<keyword evidence="4 7" id="KW-0472">Membrane</keyword>
<dbReference type="EMBL" id="SWKV01000016">
    <property type="protein sequence ID" value="KAF3042413.1"/>
    <property type="molecule type" value="Genomic_DNA"/>
</dbReference>
<evidence type="ECO:0000313" key="10">
    <source>
        <dbReference type="Proteomes" id="UP000758155"/>
    </source>
</evidence>
<feature type="transmembrane region" description="Helical" evidence="7">
    <location>
        <begin position="200"/>
        <end position="223"/>
    </location>
</feature>
<evidence type="ECO:0000313" key="9">
    <source>
        <dbReference type="EMBL" id="KAF3042413.1"/>
    </source>
</evidence>
<dbReference type="Pfam" id="PF20684">
    <property type="entry name" value="Fung_rhodopsin"/>
    <property type="match status" value="1"/>
</dbReference>
<name>A0A9P4WV72_9PLEO</name>
<feature type="transmembrane region" description="Helical" evidence="7">
    <location>
        <begin position="6"/>
        <end position="27"/>
    </location>
</feature>
<dbReference type="InterPro" id="IPR052337">
    <property type="entry name" value="SAT4-like"/>
</dbReference>
<keyword evidence="2 7" id="KW-0812">Transmembrane</keyword>
<comment type="similarity">
    <text evidence="5">Belongs to the SAT4 family.</text>
</comment>
<accession>A0A9P4WV72</accession>
<proteinExistence type="inferred from homology"/>
<feature type="transmembrane region" description="Helical" evidence="7">
    <location>
        <begin position="120"/>
        <end position="144"/>
    </location>
</feature>
<evidence type="ECO:0000256" key="3">
    <source>
        <dbReference type="ARBA" id="ARBA00022989"/>
    </source>
</evidence>
<evidence type="ECO:0000259" key="8">
    <source>
        <dbReference type="Pfam" id="PF20684"/>
    </source>
</evidence>
<protein>
    <recommendedName>
        <fullName evidence="8">Rhodopsin domain-containing protein</fullName>
    </recommendedName>
</protein>
<dbReference type="InterPro" id="IPR049326">
    <property type="entry name" value="Rhodopsin_dom_fungi"/>
</dbReference>
<evidence type="ECO:0000256" key="4">
    <source>
        <dbReference type="ARBA" id="ARBA00023136"/>
    </source>
</evidence>
<comment type="caution">
    <text evidence="9">The sequence shown here is derived from an EMBL/GenBank/DDBJ whole genome shotgun (WGS) entry which is preliminary data.</text>
</comment>
<dbReference type="OrthoDB" id="444631at2759"/>
<feature type="compositionally biased region" description="Polar residues" evidence="6">
    <location>
        <begin position="284"/>
        <end position="294"/>
    </location>
</feature>
<organism evidence="9 10">
    <name type="scientific">Didymella heteroderae</name>
    <dbReference type="NCBI Taxonomy" id="1769908"/>
    <lineage>
        <taxon>Eukaryota</taxon>
        <taxon>Fungi</taxon>
        <taxon>Dikarya</taxon>
        <taxon>Ascomycota</taxon>
        <taxon>Pezizomycotina</taxon>
        <taxon>Dothideomycetes</taxon>
        <taxon>Pleosporomycetidae</taxon>
        <taxon>Pleosporales</taxon>
        <taxon>Pleosporineae</taxon>
        <taxon>Didymellaceae</taxon>
        <taxon>Didymella</taxon>
    </lineage>
</organism>
<dbReference type="Proteomes" id="UP000758155">
    <property type="component" value="Unassembled WGS sequence"/>
</dbReference>
<evidence type="ECO:0000256" key="2">
    <source>
        <dbReference type="ARBA" id="ARBA00022692"/>
    </source>
</evidence>